<evidence type="ECO:0000313" key="2">
    <source>
        <dbReference type="Proteomes" id="UP000447434"/>
    </source>
</evidence>
<protein>
    <submittedName>
        <fullName evidence="1">Uncharacterized protein</fullName>
    </submittedName>
</protein>
<proteinExistence type="predicted"/>
<sequence>MGFISKFKAQYNVYKNALGDVSREHDLIILDAERALKQARMNRDKDLETVAGKFVPASAWTELDKEQKNKEAWNIYLEECALANAAHDSLNYANERTAANKFSCVVRNRAILRFLVQNDNQEKLISYAKSKFVQARDEFDTRGAKRFRALLAAVGQEVDIEEVASQLLYPGHRL</sequence>
<accession>A0A6A4QQ31</accession>
<organism evidence="1 2">
    <name type="scientific">Lupinus albus</name>
    <name type="common">White lupine</name>
    <name type="synonym">Lupinus termis</name>
    <dbReference type="NCBI Taxonomy" id="3870"/>
    <lineage>
        <taxon>Eukaryota</taxon>
        <taxon>Viridiplantae</taxon>
        <taxon>Streptophyta</taxon>
        <taxon>Embryophyta</taxon>
        <taxon>Tracheophyta</taxon>
        <taxon>Spermatophyta</taxon>
        <taxon>Magnoliopsida</taxon>
        <taxon>eudicotyledons</taxon>
        <taxon>Gunneridae</taxon>
        <taxon>Pentapetalae</taxon>
        <taxon>rosids</taxon>
        <taxon>fabids</taxon>
        <taxon>Fabales</taxon>
        <taxon>Fabaceae</taxon>
        <taxon>Papilionoideae</taxon>
        <taxon>50 kb inversion clade</taxon>
        <taxon>genistoids sensu lato</taxon>
        <taxon>core genistoids</taxon>
        <taxon>Genisteae</taxon>
        <taxon>Lupinus</taxon>
    </lineage>
</organism>
<gene>
    <name evidence="1" type="ORF">Lalb_Chr04g0254261</name>
</gene>
<name>A0A6A4QQ31_LUPAL</name>
<evidence type="ECO:0000313" key="1">
    <source>
        <dbReference type="EMBL" id="KAE9615346.1"/>
    </source>
</evidence>
<comment type="caution">
    <text evidence="1">The sequence shown here is derived from an EMBL/GenBank/DDBJ whole genome shotgun (WGS) entry which is preliminary data.</text>
</comment>
<dbReference type="EMBL" id="WOCE01000004">
    <property type="protein sequence ID" value="KAE9615346.1"/>
    <property type="molecule type" value="Genomic_DNA"/>
</dbReference>
<dbReference type="AlphaFoldDB" id="A0A6A4QQ31"/>
<reference evidence="2" key="1">
    <citation type="journal article" date="2020" name="Nat. Commun.">
        <title>Genome sequence of the cluster root forming white lupin.</title>
        <authorList>
            <person name="Hufnagel B."/>
            <person name="Marques A."/>
            <person name="Soriano A."/>
            <person name="Marques L."/>
            <person name="Divol F."/>
            <person name="Doumas P."/>
            <person name="Sallet E."/>
            <person name="Mancinotti D."/>
            <person name="Carrere S."/>
            <person name="Marande W."/>
            <person name="Arribat S."/>
            <person name="Keller J."/>
            <person name="Huneau C."/>
            <person name="Blein T."/>
            <person name="Aime D."/>
            <person name="Laguerre M."/>
            <person name="Taylor J."/>
            <person name="Schubert V."/>
            <person name="Nelson M."/>
            <person name="Geu-Flores F."/>
            <person name="Crespi M."/>
            <person name="Gallardo-Guerrero K."/>
            <person name="Delaux P.-M."/>
            <person name="Salse J."/>
            <person name="Berges H."/>
            <person name="Guyot R."/>
            <person name="Gouzy J."/>
            <person name="Peret B."/>
        </authorList>
    </citation>
    <scope>NUCLEOTIDE SEQUENCE [LARGE SCALE GENOMIC DNA]</scope>
    <source>
        <strain evidence="2">cv. Amiga</strain>
    </source>
</reference>
<keyword evidence="2" id="KW-1185">Reference proteome</keyword>
<dbReference type="Proteomes" id="UP000447434">
    <property type="component" value="Chromosome 4"/>
</dbReference>